<proteinExistence type="predicted"/>
<protein>
    <recommendedName>
        <fullName evidence="2">DUF4042 domain-containing protein</fullName>
    </recommendedName>
</protein>
<dbReference type="Pfam" id="PF13251">
    <property type="entry name" value="DUF4042"/>
    <property type="match status" value="1"/>
</dbReference>
<dbReference type="OrthoDB" id="422637at2759"/>
<dbReference type="AlphaFoldDB" id="A0A2T0AFD8"/>
<evidence type="ECO:0000313" key="3">
    <source>
        <dbReference type="EMBL" id="PRQ76717.1"/>
    </source>
</evidence>
<dbReference type="Gene3D" id="1.25.10.10">
    <property type="entry name" value="Leucine-rich Repeat Variant"/>
    <property type="match status" value="2"/>
</dbReference>
<dbReference type="InterPro" id="IPR011989">
    <property type="entry name" value="ARM-like"/>
</dbReference>
<comment type="caution">
    <text evidence="3">The sequence shown here is derived from an EMBL/GenBank/DDBJ whole genome shotgun (WGS) entry which is preliminary data.</text>
</comment>
<sequence>MSALERAEAVLQLSSVTENTVRTEQLPCRPSELAGLWCDRLAEENCSGDEKETLLRALRCCRFTTGHDLVISTCQPLLLETNPSLRLHAASCLLQYISTSAGVLVTEKAPPLVATIVRVLAPLPYQLPSASSALHRFVSTSFRILTVCVGKSLTLSPDVVASVAQLVGGWIYQGLQPMAGAASPLATARGRVAGQGQVAFGVMSAFMQPPPSPRKRKDSNASNASSRASSVSRLGDSSDSEDEGGRTFDRRRYIAQIRLNALSCLRALGSASPKALHKHWSLFLADSPYLRDRHTLFSIIESDPSRSNRLQACSALEALLAHSAAYLNIAEDRSTKASFTSLSAKLGETLSELHSSLSSLLPRLIVANQADVHLALLSIAAVLAANSPYGRLRRPLAWQLAKSCLPHLSSTDSKVVSAAANTLTNIVSRYLATASTASFEWEQLPRAVEPLLAEDVGEDRQAAGWASLAAIAPGVSSGDWLPATRVFEAGFASSSASLQEAQTRFIVALARSPSTTSTPNLPSFVDLALASPHDTVRAIACTALTSPRLASLSASSGHTTSPWRRACLLAAQDPSNKVRTAAIRVLGLLAKSDGPAAPSPAEVREVIPTLLSAVRDGCGNFSEGGVERVDGAMWTLANCCDILAQIVLDPDVSDNVLDAILGVLDGDTAGEQAIISAYRIVGSLSGGSAANVPMPEQLFNRAVKATVAGLAHPAAKVRWNAAIAATALVPRSQDDSLSNALFDAVISDSSFKVRIHASTALLSHDVSPGRFPLDALSRLRPSLDRLVADLEDGHVPLKEKQHAEQLVKRVRLRRNSCFSPR</sequence>
<dbReference type="InterPro" id="IPR016024">
    <property type="entry name" value="ARM-type_fold"/>
</dbReference>
<organism evidence="3 4">
    <name type="scientific">Rhodotorula toruloides</name>
    <name type="common">Yeast</name>
    <name type="synonym">Rhodosporidium toruloides</name>
    <dbReference type="NCBI Taxonomy" id="5286"/>
    <lineage>
        <taxon>Eukaryota</taxon>
        <taxon>Fungi</taxon>
        <taxon>Dikarya</taxon>
        <taxon>Basidiomycota</taxon>
        <taxon>Pucciniomycotina</taxon>
        <taxon>Microbotryomycetes</taxon>
        <taxon>Sporidiobolales</taxon>
        <taxon>Sporidiobolaceae</taxon>
        <taxon>Rhodotorula</taxon>
    </lineage>
</organism>
<feature type="compositionally biased region" description="Low complexity" evidence="1">
    <location>
        <begin position="220"/>
        <end position="237"/>
    </location>
</feature>
<gene>
    <name evidence="3" type="ORF">AAT19DRAFT_12135</name>
</gene>
<name>A0A2T0AFD8_RHOTO</name>
<dbReference type="InterPro" id="IPR052107">
    <property type="entry name" value="HEAT6"/>
</dbReference>
<dbReference type="PANTHER" id="PTHR13366">
    <property type="entry name" value="MALARIA ANTIGEN-RELATED"/>
    <property type="match status" value="1"/>
</dbReference>
<feature type="domain" description="DUF4042" evidence="2">
    <location>
        <begin position="257"/>
        <end position="428"/>
    </location>
</feature>
<reference evidence="3 4" key="1">
    <citation type="journal article" date="2018" name="Elife">
        <title>Functional genomics of lipid metabolism in the oleaginous yeast Rhodosporidium toruloides.</title>
        <authorList>
            <person name="Coradetti S.T."/>
            <person name="Pinel D."/>
            <person name="Geiselman G."/>
            <person name="Ito M."/>
            <person name="Mondo S."/>
            <person name="Reilly M.C."/>
            <person name="Cheng Y.F."/>
            <person name="Bauer S."/>
            <person name="Grigoriev I."/>
            <person name="Gladden J.M."/>
            <person name="Simmons B.A."/>
            <person name="Brem R."/>
            <person name="Arkin A.P."/>
            <person name="Skerker J.M."/>
        </authorList>
    </citation>
    <scope>NUCLEOTIDE SEQUENCE [LARGE SCALE GENOMIC DNA]</scope>
    <source>
        <strain evidence="3 4">NBRC 0880</strain>
    </source>
</reference>
<feature type="region of interest" description="Disordered" evidence="1">
    <location>
        <begin position="207"/>
        <end position="245"/>
    </location>
</feature>
<dbReference type="PANTHER" id="PTHR13366:SF0">
    <property type="entry name" value="HEAT REPEAT-CONTAINING PROTEIN 6"/>
    <property type="match status" value="1"/>
</dbReference>
<accession>A0A2T0AFD8</accession>
<dbReference type="Proteomes" id="UP000239560">
    <property type="component" value="Unassembled WGS sequence"/>
</dbReference>
<evidence type="ECO:0000313" key="4">
    <source>
        <dbReference type="Proteomes" id="UP000239560"/>
    </source>
</evidence>
<dbReference type="EMBL" id="LCTV02000002">
    <property type="protein sequence ID" value="PRQ76717.1"/>
    <property type="molecule type" value="Genomic_DNA"/>
</dbReference>
<evidence type="ECO:0000259" key="2">
    <source>
        <dbReference type="Pfam" id="PF13251"/>
    </source>
</evidence>
<dbReference type="InterPro" id="IPR025283">
    <property type="entry name" value="DUF4042"/>
</dbReference>
<evidence type="ECO:0000256" key="1">
    <source>
        <dbReference type="SAM" id="MobiDB-lite"/>
    </source>
</evidence>
<dbReference type="SUPFAM" id="SSF48371">
    <property type="entry name" value="ARM repeat"/>
    <property type="match status" value="1"/>
</dbReference>